<keyword evidence="3" id="KW-1185">Reference proteome</keyword>
<evidence type="ECO:0000313" key="2">
    <source>
        <dbReference type="EMBL" id="MFD1062438.1"/>
    </source>
</evidence>
<protein>
    <recommendedName>
        <fullName evidence="4">Zinc ribbon protein</fullName>
    </recommendedName>
</protein>
<proteinExistence type="predicted"/>
<evidence type="ECO:0008006" key="4">
    <source>
        <dbReference type="Google" id="ProtNLM"/>
    </source>
</evidence>
<dbReference type="RefSeq" id="WP_386128299.1">
    <property type="nucleotide sequence ID" value="NZ_JBHTJL010000009.1"/>
</dbReference>
<accession>A0ABW3N6A9</accession>
<keyword evidence="1" id="KW-0812">Transmembrane</keyword>
<organism evidence="2 3">
    <name type="scientific">Winogradskyella litorisediminis</name>
    <dbReference type="NCBI Taxonomy" id="1156618"/>
    <lineage>
        <taxon>Bacteria</taxon>
        <taxon>Pseudomonadati</taxon>
        <taxon>Bacteroidota</taxon>
        <taxon>Flavobacteriia</taxon>
        <taxon>Flavobacteriales</taxon>
        <taxon>Flavobacteriaceae</taxon>
        <taxon>Winogradskyella</taxon>
    </lineage>
</organism>
<evidence type="ECO:0000313" key="3">
    <source>
        <dbReference type="Proteomes" id="UP001597013"/>
    </source>
</evidence>
<feature type="transmembrane region" description="Helical" evidence="1">
    <location>
        <begin position="80"/>
        <end position="99"/>
    </location>
</feature>
<keyword evidence="1" id="KW-0472">Membrane</keyword>
<comment type="caution">
    <text evidence="2">The sequence shown here is derived from an EMBL/GenBank/DDBJ whole genome shotgun (WGS) entry which is preliminary data.</text>
</comment>
<evidence type="ECO:0000256" key="1">
    <source>
        <dbReference type="SAM" id="Phobius"/>
    </source>
</evidence>
<name>A0ABW3N6A9_9FLAO</name>
<dbReference type="Proteomes" id="UP001597013">
    <property type="component" value="Unassembled WGS sequence"/>
</dbReference>
<gene>
    <name evidence="2" type="ORF">ACFQ1Q_04205</name>
</gene>
<keyword evidence="1" id="KW-1133">Transmembrane helix</keyword>
<sequence length="100" mass="11586">MASHIKCFECGVFNTDREYCKNCGALLSYKKRREIAYKKANLQQKEKERLEKKSNPSFFEKYENHNNFIVRATIKVLKSIGLVFIAIGTFIAWLFTAIAA</sequence>
<reference evidence="3" key="1">
    <citation type="journal article" date="2019" name="Int. J. Syst. Evol. Microbiol.">
        <title>The Global Catalogue of Microorganisms (GCM) 10K type strain sequencing project: providing services to taxonomists for standard genome sequencing and annotation.</title>
        <authorList>
            <consortium name="The Broad Institute Genomics Platform"/>
            <consortium name="The Broad Institute Genome Sequencing Center for Infectious Disease"/>
            <person name="Wu L."/>
            <person name="Ma J."/>
        </authorList>
    </citation>
    <scope>NUCLEOTIDE SEQUENCE [LARGE SCALE GENOMIC DNA]</scope>
    <source>
        <strain evidence="3">CCUG 62215</strain>
    </source>
</reference>
<dbReference type="EMBL" id="JBHTJL010000009">
    <property type="protein sequence ID" value="MFD1062438.1"/>
    <property type="molecule type" value="Genomic_DNA"/>
</dbReference>